<evidence type="ECO:0000313" key="3">
    <source>
        <dbReference type="Proteomes" id="UP000030848"/>
    </source>
</evidence>
<feature type="region of interest" description="Disordered" evidence="1">
    <location>
        <begin position="1"/>
        <end position="39"/>
    </location>
</feature>
<gene>
    <name evidence="2" type="ORF">MINT15_00500</name>
</gene>
<evidence type="ECO:0000256" key="1">
    <source>
        <dbReference type="SAM" id="MobiDB-lite"/>
    </source>
</evidence>
<sequence length="39" mass="4490">MTIVDGSRCPSGQPVATGGHRRRFRDFGREPPPDARHWW</sequence>
<proteinExistence type="predicted"/>
<dbReference type="Proteomes" id="UP000030848">
    <property type="component" value="Unassembled WGS sequence"/>
</dbReference>
<comment type="caution">
    <text evidence="2">The sequence shown here is derived from an EMBL/GenBank/DDBJ whole genome shotgun (WGS) entry which is preliminary data.</text>
</comment>
<protein>
    <submittedName>
        <fullName evidence="2">Uncharacterized protein</fullName>
    </submittedName>
</protein>
<name>A0A837DCW3_9PSEU</name>
<organism evidence="2 3">
    <name type="scientific">Saccharomonospora viridis</name>
    <dbReference type="NCBI Taxonomy" id="1852"/>
    <lineage>
        <taxon>Bacteria</taxon>
        <taxon>Bacillati</taxon>
        <taxon>Actinomycetota</taxon>
        <taxon>Actinomycetes</taxon>
        <taxon>Pseudonocardiales</taxon>
        <taxon>Pseudonocardiaceae</taxon>
        <taxon>Saccharomonospora</taxon>
    </lineage>
</organism>
<evidence type="ECO:0000313" key="2">
    <source>
        <dbReference type="EMBL" id="KHF45749.1"/>
    </source>
</evidence>
<reference evidence="2 3" key="1">
    <citation type="submission" date="2014-10" db="EMBL/GenBank/DDBJ databases">
        <title>Genome sequence of Micropolyspora internatus JCM3315.</title>
        <authorList>
            <person name="Shin S.-K."/>
            <person name="Yi H."/>
        </authorList>
    </citation>
    <scope>NUCLEOTIDE SEQUENCE [LARGE SCALE GENOMIC DNA]</scope>
    <source>
        <strain evidence="2 3">JCM 3315</strain>
    </source>
</reference>
<feature type="compositionally biased region" description="Basic and acidic residues" evidence="1">
    <location>
        <begin position="25"/>
        <end position="39"/>
    </location>
</feature>
<accession>A0A837DCW3</accession>
<dbReference type="EMBL" id="JRZE01000001">
    <property type="protein sequence ID" value="KHF45749.1"/>
    <property type="molecule type" value="Genomic_DNA"/>
</dbReference>
<dbReference type="AlphaFoldDB" id="A0A837DCW3"/>